<keyword evidence="3" id="KW-1185">Reference proteome</keyword>
<protein>
    <submittedName>
        <fullName evidence="2">Ribosomal protein S18 acetylase RimI</fullName>
    </submittedName>
</protein>
<keyword evidence="2" id="KW-0689">Ribosomal protein</keyword>
<dbReference type="Gene3D" id="3.40.630.30">
    <property type="match status" value="1"/>
</dbReference>
<dbReference type="RefSeq" id="WP_090173253.1">
    <property type="nucleotide sequence ID" value="NZ_FMXR01000008.1"/>
</dbReference>
<dbReference type="AlphaFoldDB" id="A0A1G6B6D1"/>
<reference evidence="2 3" key="1">
    <citation type="submission" date="2016-10" db="EMBL/GenBank/DDBJ databases">
        <authorList>
            <person name="de Groot N.N."/>
        </authorList>
    </citation>
    <scope>NUCLEOTIDE SEQUENCE [LARGE SCALE GENOMIC DNA]</scope>
    <source>
        <strain evidence="2 3">DSM 3217</strain>
    </source>
</reference>
<proteinExistence type="predicted"/>
<feature type="domain" description="N-acetyltransferase" evidence="1">
    <location>
        <begin position="3"/>
        <end position="146"/>
    </location>
</feature>
<dbReference type="CDD" id="cd04301">
    <property type="entry name" value="NAT_SF"/>
    <property type="match status" value="1"/>
</dbReference>
<evidence type="ECO:0000259" key="1">
    <source>
        <dbReference type="PROSITE" id="PS51186"/>
    </source>
</evidence>
<dbReference type="PROSITE" id="PS51186">
    <property type="entry name" value="GNAT"/>
    <property type="match status" value="1"/>
</dbReference>
<organism evidence="2 3">
    <name type="scientific">Eubacterium oxidoreducens</name>
    <dbReference type="NCBI Taxonomy" id="1732"/>
    <lineage>
        <taxon>Bacteria</taxon>
        <taxon>Bacillati</taxon>
        <taxon>Bacillota</taxon>
        <taxon>Clostridia</taxon>
        <taxon>Eubacteriales</taxon>
        <taxon>Eubacteriaceae</taxon>
        <taxon>Eubacterium</taxon>
    </lineage>
</organism>
<evidence type="ECO:0000313" key="2">
    <source>
        <dbReference type="EMBL" id="SDB15963.1"/>
    </source>
</evidence>
<name>A0A1G6B6D1_EUBOX</name>
<dbReference type="EMBL" id="FMXR01000008">
    <property type="protein sequence ID" value="SDB15963.1"/>
    <property type="molecule type" value="Genomic_DNA"/>
</dbReference>
<dbReference type="GO" id="GO:0005840">
    <property type="term" value="C:ribosome"/>
    <property type="evidence" value="ECO:0007669"/>
    <property type="project" value="UniProtKB-KW"/>
</dbReference>
<dbReference type="Proteomes" id="UP000199228">
    <property type="component" value="Unassembled WGS sequence"/>
</dbReference>
<dbReference type="InterPro" id="IPR000182">
    <property type="entry name" value="GNAT_dom"/>
</dbReference>
<sequence length="150" mass="17372">MEYKIREMKNEDYDEIFALWGTIHGFGIRTIDDSKEGVMRFIKRNPTTSIVAESDGHIVGSILCGHDGRCGCFYHVCVKEEYRKHGIGKAMAVYAMRALQKEHINKVDLIAFRENTGGNEFWIHVGAKKREDVNYYDFNLNEENITRFNS</sequence>
<gene>
    <name evidence="2" type="ORF">SAMN02910417_01208</name>
</gene>
<dbReference type="Pfam" id="PF00583">
    <property type="entry name" value="Acetyltransf_1"/>
    <property type="match status" value="1"/>
</dbReference>
<accession>A0A1G6B6D1</accession>
<dbReference type="STRING" id="1732.SAMN02910417_01208"/>
<dbReference type="GO" id="GO:0016747">
    <property type="term" value="F:acyltransferase activity, transferring groups other than amino-acyl groups"/>
    <property type="evidence" value="ECO:0007669"/>
    <property type="project" value="InterPro"/>
</dbReference>
<dbReference type="InterPro" id="IPR016181">
    <property type="entry name" value="Acyl_CoA_acyltransferase"/>
</dbReference>
<keyword evidence="2" id="KW-0687">Ribonucleoprotein</keyword>
<dbReference type="SUPFAM" id="SSF55729">
    <property type="entry name" value="Acyl-CoA N-acyltransferases (Nat)"/>
    <property type="match status" value="1"/>
</dbReference>
<dbReference type="OrthoDB" id="1821130at2"/>
<evidence type="ECO:0000313" key="3">
    <source>
        <dbReference type="Proteomes" id="UP000199228"/>
    </source>
</evidence>